<feature type="non-terminal residue" evidence="2">
    <location>
        <position position="1"/>
    </location>
</feature>
<proteinExistence type="predicted"/>
<feature type="region of interest" description="Disordered" evidence="1">
    <location>
        <begin position="1"/>
        <end position="79"/>
    </location>
</feature>
<evidence type="ECO:0000256" key="1">
    <source>
        <dbReference type="SAM" id="MobiDB-lite"/>
    </source>
</evidence>
<evidence type="ECO:0000313" key="3">
    <source>
        <dbReference type="Proteomes" id="UP000324800"/>
    </source>
</evidence>
<accession>A0A5J4R437</accession>
<name>A0A5J4R437_9EUKA</name>
<organism evidence="2 3">
    <name type="scientific">Streblomastix strix</name>
    <dbReference type="NCBI Taxonomy" id="222440"/>
    <lineage>
        <taxon>Eukaryota</taxon>
        <taxon>Metamonada</taxon>
        <taxon>Preaxostyla</taxon>
        <taxon>Oxymonadida</taxon>
        <taxon>Streblomastigidae</taxon>
        <taxon>Streblomastix</taxon>
    </lineage>
</organism>
<dbReference type="EMBL" id="SNRW01043411">
    <property type="protein sequence ID" value="KAA6328064.1"/>
    <property type="molecule type" value="Genomic_DNA"/>
</dbReference>
<comment type="caution">
    <text evidence="2">The sequence shown here is derived from an EMBL/GenBank/DDBJ whole genome shotgun (WGS) entry which is preliminary data.</text>
</comment>
<sequence>ADTNSNKDIDKPKSEQEQSKSIKDINSQQSQFRELSKQSIRNLSSQKISRDITTSDTKHDSNVSNPFPDNPDGRIQGLNDDIDQDELEYADENDMSPISVAKQTRILIRRKLQLDTHRPLISRQSQRQVSSAVTDQRSNDRLKQFGITSASSDVVPDGRQNASEVGAVWKDGSRLVIKPAELRGNSRDSQIQFISPTKQPILPPSLSPRN</sequence>
<feature type="compositionally biased region" description="Polar residues" evidence="1">
    <location>
        <begin position="24"/>
        <end position="55"/>
    </location>
</feature>
<dbReference type="Proteomes" id="UP000324800">
    <property type="component" value="Unassembled WGS sequence"/>
</dbReference>
<dbReference type="AlphaFoldDB" id="A0A5J4R437"/>
<feature type="compositionally biased region" description="Basic and acidic residues" evidence="1">
    <location>
        <begin position="1"/>
        <end position="23"/>
    </location>
</feature>
<reference evidence="2 3" key="1">
    <citation type="submission" date="2019-03" db="EMBL/GenBank/DDBJ databases">
        <title>Single cell metagenomics reveals metabolic interactions within the superorganism composed of flagellate Streblomastix strix and complex community of Bacteroidetes bacteria on its surface.</title>
        <authorList>
            <person name="Treitli S.C."/>
            <person name="Kolisko M."/>
            <person name="Husnik F."/>
            <person name="Keeling P."/>
            <person name="Hampl V."/>
        </authorList>
    </citation>
    <scope>NUCLEOTIDE SEQUENCE [LARGE SCALE GENOMIC DNA]</scope>
    <source>
        <strain evidence="2">ST1C</strain>
    </source>
</reference>
<feature type="compositionally biased region" description="Pro residues" evidence="1">
    <location>
        <begin position="201"/>
        <end position="210"/>
    </location>
</feature>
<evidence type="ECO:0000313" key="2">
    <source>
        <dbReference type="EMBL" id="KAA6328064.1"/>
    </source>
</evidence>
<feature type="region of interest" description="Disordered" evidence="1">
    <location>
        <begin position="186"/>
        <end position="210"/>
    </location>
</feature>
<feature type="non-terminal residue" evidence="2">
    <location>
        <position position="210"/>
    </location>
</feature>
<gene>
    <name evidence="2" type="ORF">EZS28_053758</name>
</gene>
<protein>
    <submittedName>
        <fullName evidence="2">Uncharacterized protein</fullName>
    </submittedName>
</protein>
<feature type="compositionally biased region" description="Polar residues" evidence="1">
    <location>
        <begin position="187"/>
        <end position="198"/>
    </location>
</feature>